<dbReference type="AlphaFoldDB" id="A0AAJ0HH17"/>
<dbReference type="GO" id="GO:0005789">
    <property type="term" value="C:endoplasmic reticulum membrane"/>
    <property type="evidence" value="ECO:0007669"/>
    <property type="project" value="UniProtKB-SubCell"/>
</dbReference>
<evidence type="ECO:0000256" key="1">
    <source>
        <dbReference type="ARBA" id="ARBA00004477"/>
    </source>
</evidence>
<feature type="compositionally biased region" description="Pro residues" evidence="15">
    <location>
        <begin position="541"/>
        <end position="550"/>
    </location>
</feature>
<keyword evidence="7" id="KW-0808">Transferase</keyword>
<evidence type="ECO:0000256" key="4">
    <source>
        <dbReference type="ARBA" id="ARBA00011967"/>
    </source>
</evidence>
<feature type="transmembrane region" description="Helical" evidence="16">
    <location>
        <begin position="366"/>
        <end position="387"/>
    </location>
</feature>
<dbReference type="GO" id="GO:0106073">
    <property type="term" value="F:dolichyl pyrophosphate Glc2Man9GlcNAc2 alpha-1,2-glucosyltransferase activity"/>
    <property type="evidence" value="ECO:0007669"/>
    <property type="project" value="UniProtKB-EC"/>
</dbReference>
<evidence type="ECO:0000256" key="8">
    <source>
        <dbReference type="ARBA" id="ARBA00022692"/>
    </source>
</evidence>
<feature type="transmembrane region" description="Helical" evidence="16">
    <location>
        <begin position="181"/>
        <end position="206"/>
    </location>
</feature>
<accession>A0AAJ0HH17</accession>
<dbReference type="Proteomes" id="UP001275084">
    <property type="component" value="Unassembled WGS sequence"/>
</dbReference>
<feature type="region of interest" description="Disordered" evidence="15">
    <location>
        <begin position="519"/>
        <end position="550"/>
    </location>
</feature>
<comment type="pathway">
    <text evidence="2">Protein modification; protein glycosylation.</text>
</comment>
<evidence type="ECO:0000256" key="5">
    <source>
        <dbReference type="ARBA" id="ARBA00018512"/>
    </source>
</evidence>
<evidence type="ECO:0000256" key="13">
    <source>
        <dbReference type="ARBA" id="ARBA00044727"/>
    </source>
</evidence>
<keyword evidence="10 16" id="KW-1133">Transmembrane helix</keyword>
<evidence type="ECO:0000256" key="10">
    <source>
        <dbReference type="ARBA" id="ARBA00022989"/>
    </source>
</evidence>
<evidence type="ECO:0000256" key="9">
    <source>
        <dbReference type="ARBA" id="ARBA00022824"/>
    </source>
</evidence>
<dbReference type="EC" id="2.4.1.256" evidence="4"/>
<feature type="transmembrane region" description="Helical" evidence="16">
    <location>
        <begin position="618"/>
        <end position="637"/>
    </location>
</feature>
<dbReference type="PANTHER" id="PTHR12989:SF10">
    <property type="entry name" value="DOL-P-GLC:GLC(2)MAN(9)GLCNAC(2)-PP-DOL ALPHA-1,2-GLUCOSYLTRANSFERASE-RELATED"/>
    <property type="match status" value="1"/>
</dbReference>
<sequence>MGTLQVLRERLTAAELLKGLGIAVLLGRFLPTTLARQRKGSLTWNSSIVLDVVTATGFFFLFLVARSWLALVDHHVPEPYLDEFFHIPQAQTYCEGRYWDWDDKITTPPGLYLLSVAYHKFWMVTECTALTLRSNNLLATLLTALVAARCRTLIATRSAEQDGWPTSQSLSYYSYHTAINIALFPVVFFFSALYYTDIFSTLFVLLAYQNHLLRVGWDSPTFLNDVWTIVLGASGLFMRQTNVFWIVVYMGGLEAVHVVRSLKPAPADLSVRQPTFAGYIRYYAWRSSVGDVHDPSLNLSWPHDWLFSLTSIAIAAISNPSKVLRQVWPHIAVLGLFAGFVAWNGGVVLGDKSNHVATIHLAQMLYIWPFFAFFSAPLLIPSALPLLEAPLRLISKSTGKEPSEPTLTRPVLQRPEKPLTLRLTDLLFVKKIYYIPYILGTVLLSLAVVKFNTIIHPFTLADNRHYMFYVFRHTILRSPNLRYLLVAAYTASRWLVWAALAGSSPTPAKQTNLPPQILPPTARLRKHPPPSKTKTTVTTTPPTPSTSPPPTSTALLWLLATSLSLMTAPLVEPRYFILPWVFWRLLVPAWRPAAAAGQGRPGLGRVYAQLGQKIDVRLGLETVWFLAINLGTMYMFLFRPFYWRGPDGEVADGGRVQRFMW</sequence>
<feature type="transmembrane region" description="Helical" evidence="16">
    <location>
        <begin position="226"/>
        <end position="250"/>
    </location>
</feature>
<evidence type="ECO:0000256" key="12">
    <source>
        <dbReference type="ARBA" id="ARBA00032069"/>
    </source>
</evidence>
<dbReference type="PANTHER" id="PTHR12989">
    <property type="entry name" value="ALPHA-1,2-GLUCOSYLTRANSFERASE ALG10"/>
    <property type="match status" value="1"/>
</dbReference>
<evidence type="ECO:0000256" key="3">
    <source>
        <dbReference type="ARBA" id="ARBA00010600"/>
    </source>
</evidence>
<comment type="subcellular location">
    <subcellularLocation>
        <location evidence="1">Endoplasmic reticulum membrane</location>
        <topology evidence="1">Multi-pass membrane protein</topology>
    </subcellularLocation>
</comment>
<name>A0AAJ0HH17_9PEZI</name>
<evidence type="ECO:0000313" key="18">
    <source>
        <dbReference type="Proteomes" id="UP001275084"/>
    </source>
</evidence>
<keyword evidence="18" id="KW-1185">Reference proteome</keyword>
<comment type="function">
    <text evidence="13">Dol-P-Glc:Glc(2)Man(9)GlcNAc(2)-PP-Dol alpha-1,2-glucosyltransferase that operates in the biosynthetic pathway of dolichol-linked oligosaccharides, the glycan precursors employed in protein asparagine (N)-glycosylation. The assembly of dolichol-linked oligosaccharides begins on the cytosolic side of the endoplasmic reticulum membrane and finishes in its lumen. The sequential addition of sugars to dolichol pyrophosphate produces dolichol-linked oligosaccharides containing fourteen sugars, including two GlcNAcs, nine mannoses and three glucoses. Once assembled, the oligosaccharide is transferred from the lipid to nascent proteins by oligosaccharyltransferases. In the lumen of the endoplasmic reticulum, adds the third and last glucose residue from dolichyl phosphate glucose (Dol-P-Glc) onto the lipid-linked oligosaccharide intermediate Glc(2)Man(9)GlcNAc(2)-PP-Dol to produce Glc(3)Man(9)GlcNAc(2)-PP-Dol.</text>
</comment>
<evidence type="ECO:0000256" key="6">
    <source>
        <dbReference type="ARBA" id="ARBA00022676"/>
    </source>
</evidence>
<reference evidence="17" key="2">
    <citation type="submission" date="2023-06" db="EMBL/GenBank/DDBJ databases">
        <authorList>
            <consortium name="Lawrence Berkeley National Laboratory"/>
            <person name="Haridas S."/>
            <person name="Hensen N."/>
            <person name="Bonometti L."/>
            <person name="Westerberg I."/>
            <person name="Brannstrom I.O."/>
            <person name="Guillou S."/>
            <person name="Cros-Aarteil S."/>
            <person name="Calhoun S."/>
            <person name="Kuo A."/>
            <person name="Mondo S."/>
            <person name="Pangilinan J."/>
            <person name="Riley R."/>
            <person name="Labutti K."/>
            <person name="Andreopoulos B."/>
            <person name="Lipzen A."/>
            <person name="Chen C."/>
            <person name="Yanf M."/>
            <person name="Daum C."/>
            <person name="Ng V."/>
            <person name="Clum A."/>
            <person name="Steindorff A."/>
            <person name="Ohm R."/>
            <person name="Martin F."/>
            <person name="Silar P."/>
            <person name="Natvig D."/>
            <person name="Lalanne C."/>
            <person name="Gautier V."/>
            <person name="Ament-Velasquez S.L."/>
            <person name="Kruys A."/>
            <person name="Hutchinson M.I."/>
            <person name="Powell A.J."/>
            <person name="Barry K."/>
            <person name="Miller A.N."/>
            <person name="Grigoriev I.V."/>
            <person name="Debuchy R."/>
            <person name="Gladieux P."/>
            <person name="Thoren M.H."/>
            <person name="Johannesson H."/>
        </authorList>
    </citation>
    <scope>NUCLEOTIDE SEQUENCE</scope>
    <source>
        <strain evidence="17">CBS 955.72</strain>
    </source>
</reference>
<dbReference type="Pfam" id="PF04922">
    <property type="entry name" value="DIE2_ALG10"/>
    <property type="match status" value="1"/>
</dbReference>
<comment type="similarity">
    <text evidence="3">Belongs to the ALG10 glucosyltransferase family.</text>
</comment>
<evidence type="ECO:0000256" key="7">
    <source>
        <dbReference type="ARBA" id="ARBA00022679"/>
    </source>
</evidence>
<feature type="transmembrane region" description="Helical" evidence="16">
    <location>
        <begin position="42"/>
        <end position="65"/>
    </location>
</feature>
<evidence type="ECO:0000256" key="11">
    <source>
        <dbReference type="ARBA" id="ARBA00023136"/>
    </source>
</evidence>
<evidence type="ECO:0000256" key="2">
    <source>
        <dbReference type="ARBA" id="ARBA00004922"/>
    </source>
</evidence>
<protein>
    <recommendedName>
        <fullName evidence="5">Dol-P-Glc:Glc(2)Man(9)GlcNAc(2)-PP-Dol alpha-1,2-glucosyltransferase</fullName>
        <ecNumber evidence="4">2.4.1.256</ecNumber>
    </recommendedName>
    <alternativeName>
        <fullName evidence="12">Asparagine-linked glycosylation protein 10</fullName>
    </alternativeName>
</protein>
<reference evidence="17" key="1">
    <citation type="journal article" date="2023" name="Mol. Phylogenet. Evol.">
        <title>Genome-scale phylogeny and comparative genomics of the fungal order Sordariales.</title>
        <authorList>
            <person name="Hensen N."/>
            <person name="Bonometti L."/>
            <person name="Westerberg I."/>
            <person name="Brannstrom I.O."/>
            <person name="Guillou S."/>
            <person name="Cros-Aarteil S."/>
            <person name="Calhoun S."/>
            <person name="Haridas S."/>
            <person name="Kuo A."/>
            <person name="Mondo S."/>
            <person name="Pangilinan J."/>
            <person name="Riley R."/>
            <person name="LaButti K."/>
            <person name="Andreopoulos B."/>
            <person name="Lipzen A."/>
            <person name="Chen C."/>
            <person name="Yan M."/>
            <person name="Daum C."/>
            <person name="Ng V."/>
            <person name="Clum A."/>
            <person name="Steindorff A."/>
            <person name="Ohm R.A."/>
            <person name="Martin F."/>
            <person name="Silar P."/>
            <person name="Natvig D.O."/>
            <person name="Lalanne C."/>
            <person name="Gautier V."/>
            <person name="Ament-Velasquez S.L."/>
            <person name="Kruys A."/>
            <person name="Hutchinson M.I."/>
            <person name="Powell A.J."/>
            <person name="Barry K."/>
            <person name="Miller A.N."/>
            <person name="Grigoriev I.V."/>
            <person name="Debuchy R."/>
            <person name="Gladieux P."/>
            <person name="Hiltunen Thoren M."/>
            <person name="Johannesson H."/>
        </authorList>
    </citation>
    <scope>NUCLEOTIDE SEQUENCE</scope>
    <source>
        <strain evidence="17">CBS 955.72</strain>
    </source>
</reference>
<keyword evidence="6" id="KW-0328">Glycosyltransferase</keyword>
<keyword evidence="9" id="KW-0256">Endoplasmic reticulum</keyword>
<feature type="transmembrane region" description="Helical" evidence="16">
    <location>
        <begin position="432"/>
        <end position="461"/>
    </location>
</feature>
<proteinExistence type="inferred from homology"/>
<evidence type="ECO:0000256" key="15">
    <source>
        <dbReference type="SAM" id="MobiDB-lite"/>
    </source>
</evidence>
<feature type="transmembrane region" description="Helical" evidence="16">
    <location>
        <begin position="327"/>
        <end position="346"/>
    </location>
</feature>
<comment type="catalytic activity">
    <reaction evidence="14">
        <text>an alpha-D-Glc-(1-&gt;3)-alpha-D-Glc-(1-&gt;3)-alpha-D-Man-(1-&gt;2)-alpha-D-Man-(1-&gt;2)-alpha-D-Man-(1-&gt;3)-[alpha-D-Man-(1-&gt;2)-alpha-D-Man-(1-&gt;3)-[alpha-D-Man-(1-&gt;2)-alpha-D-Man-(1-&gt;6)]-alpha-D-Man-(1-&gt;6)]-beta-D-Man-(1-&gt;4)-beta-D-GlcNAc-(1-&gt;4)-alpha-D-GlcNAc-diphospho-di-trans,poly-cis-dolichol + a di-trans,poly-cis-dolichyl beta-D-glucosyl phosphate = a alpha-D-Glc-(1-&gt;2)-alpha-D-Glc-(1-&gt;3)-alpha-D-Glc-(1-&gt;3)-alpha-D-Man-(1-&gt;2)-alpha-D-Man-(1-&gt;2)-alpha-D-Man-(1-&gt;3)-[alpha-D-Man-(1-&gt;2)-alpha-D-Man-(1-&gt;3)-[alpha-D-Man-(1-&gt;2)-alpha-D-Man-(1-&gt;6)]-alpha-D-Man-(1-&gt;6)]-beta-D-Man-(1-&gt;4)-beta-D-GlcNAc-(1-&gt;4)-alpha-D-GlcNAc-diphospho-di-trans,poly-cis-dolichol + a di-trans,poly-cis-dolichyl phosphate + H(+)</text>
        <dbReference type="Rhea" id="RHEA:29543"/>
        <dbReference type="Rhea" id="RHEA-COMP:19498"/>
        <dbReference type="Rhea" id="RHEA-COMP:19502"/>
        <dbReference type="Rhea" id="RHEA-COMP:19512"/>
        <dbReference type="Rhea" id="RHEA-COMP:19522"/>
        <dbReference type="ChEBI" id="CHEBI:15378"/>
        <dbReference type="ChEBI" id="CHEBI:57525"/>
        <dbReference type="ChEBI" id="CHEBI:57683"/>
        <dbReference type="ChEBI" id="CHEBI:132522"/>
        <dbReference type="ChEBI" id="CHEBI:132523"/>
        <dbReference type="EC" id="2.4.1.256"/>
    </reaction>
    <physiologicalReaction direction="left-to-right" evidence="14">
        <dbReference type="Rhea" id="RHEA:29544"/>
    </physiologicalReaction>
</comment>
<gene>
    <name evidence="17" type="ORF">B0T25DRAFT_180849</name>
</gene>
<keyword evidence="8 16" id="KW-0812">Transmembrane</keyword>
<dbReference type="InterPro" id="IPR016900">
    <property type="entry name" value="Alg10"/>
</dbReference>
<dbReference type="GO" id="GO:0006488">
    <property type="term" value="P:dolichol-linked oligosaccharide biosynthetic process"/>
    <property type="evidence" value="ECO:0007669"/>
    <property type="project" value="InterPro"/>
</dbReference>
<evidence type="ECO:0000313" key="17">
    <source>
        <dbReference type="EMBL" id="KAK3352264.1"/>
    </source>
</evidence>
<dbReference type="EMBL" id="JAUIQD010000004">
    <property type="protein sequence ID" value="KAK3352264.1"/>
    <property type="molecule type" value="Genomic_DNA"/>
</dbReference>
<organism evidence="17 18">
    <name type="scientific">Lasiosphaeria hispida</name>
    <dbReference type="NCBI Taxonomy" id="260671"/>
    <lineage>
        <taxon>Eukaryota</taxon>
        <taxon>Fungi</taxon>
        <taxon>Dikarya</taxon>
        <taxon>Ascomycota</taxon>
        <taxon>Pezizomycotina</taxon>
        <taxon>Sordariomycetes</taxon>
        <taxon>Sordariomycetidae</taxon>
        <taxon>Sordariales</taxon>
        <taxon>Lasiosphaeriaceae</taxon>
        <taxon>Lasiosphaeria</taxon>
    </lineage>
</organism>
<keyword evidence="11 16" id="KW-0472">Membrane</keyword>
<comment type="caution">
    <text evidence="17">The sequence shown here is derived from an EMBL/GenBank/DDBJ whole genome shotgun (WGS) entry which is preliminary data.</text>
</comment>
<evidence type="ECO:0000256" key="14">
    <source>
        <dbReference type="ARBA" id="ARBA00048064"/>
    </source>
</evidence>
<evidence type="ECO:0000256" key="16">
    <source>
        <dbReference type="SAM" id="Phobius"/>
    </source>
</evidence>